<dbReference type="EnsemblBacteria" id="AAO91318">
    <property type="protein sequence ID" value="AAO91318"/>
    <property type="gene ID" value="CBU_1825"/>
</dbReference>
<dbReference type="KEGG" id="cbu:CBU_1825"/>
<evidence type="ECO:0000313" key="3">
    <source>
        <dbReference type="Proteomes" id="UP000002671"/>
    </source>
</evidence>
<proteinExistence type="predicted"/>
<name>Q83AQ5_COXBU</name>
<gene>
    <name evidence="2" type="ordered locus">CBU_1825</name>
</gene>
<keyword evidence="3" id="KW-1185">Reference proteome</keyword>
<dbReference type="Proteomes" id="UP000002671">
    <property type="component" value="Chromosome"/>
</dbReference>
<dbReference type="GeneID" id="1209736"/>
<organism evidence="2 3">
    <name type="scientific">Coxiella burnetii (strain RSA 493 / Nine Mile phase I)</name>
    <dbReference type="NCBI Taxonomy" id="227377"/>
    <lineage>
        <taxon>Bacteria</taxon>
        <taxon>Pseudomonadati</taxon>
        <taxon>Pseudomonadota</taxon>
        <taxon>Gammaproteobacteria</taxon>
        <taxon>Legionellales</taxon>
        <taxon>Coxiellaceae</taxon>
        <taxon>Coxiella</taxon>
    </lineage>
</organism>
<dbReference type="EMBL" id="AE016828">
    <property type="protein sequence ID" value="AAO91318.1"/>
    <property type="molecule type" value="Genomic_DNA"/>
</dbReference>
<dbReference type="RefSeq" id="WP_005772185.1">
    <property type="nucleotide sequence ID" value="NC_002971.4"/>
</dbReference>
<accession>Q83AQ5</accession>
<dbReference type="MINT" id="Q83AQ5"/>
<sequence length="115" mass="13334">MLVSNTSKSYIKGAIEFLREQDKSITIGAKADTILNHLRHQVGNNKNSFAYYVVNYDRDKNFVKETGKTATSRLLFELPTRVQEVIGIVTNFFSPRRKRRDEPKTDNHNLEMTKK</sequence>
<dbReference type="IntAct" id="Q83AQ5">
    <property type="interactions" value="5"/>
</dbReference>
<evidence type="ECO:0000256" key="1">
    <source>
        <dbReference type="SAM" id="MobiDB-lite"/>
    </source>
</evidence>
<reference evidence="2 3" key="1">
    <citation type="journal article" date="2003" name="Proc. Natl. Acad. Sci. U.S.A.">
        <title>Complete genome sequence of the Q-fever pathogen, Coxiella burnetii.</title>
        <authorList>
            <person name="Seshadri R."/>
            <person name="Paulsen I.T."/>
            <person name="Eisen J.A."/>
            <person name="Read T.D."/>
            <person name="Nelson K.E."/>
            <person name="Nelson W.C."/>
            <person name="Ward N.L."/>
            <person name="Tettelin H."/>
            <person name="Davidsen T.M."/>
            <person name="Beanan M.J."/>
            <person name="Deboy R.T."/>
            <person name="Daugherty S.C."/>
            <person name="Brinkac L.M."/>
            <person name="Madupu R."/>
            <person name="Dodson R.J."/>
            <person name="Khouri H.M."/>
            <person name="Lee K.H."/>
            <person name="Carty H.A."/>
            <person name="Scanlan D."/>
            <person name="Heinzen R.A."/>
            <person name="Thompson H.A."/>
            <person name="Samuel J.E."/>
            <person name="Fraser C.M."/>
            <person name="Heidelberg J.F."/>
        </authorList>
    </citation>
    <scope>NUCLEOTIDE SEQUENCE [LARGE SCALE GENOMIC DNA]</scope>
    <source>
        <strain evidence="3">RSA 493 / Nine Mile phase I</strain>
    </source>
</reference>
<feature type="region of interest" description="Disordered" evidence="1">
    <location>
        <begin position="96"/>
        <end position="115"/>
    </location>
</feature>
<protein>
    <submittedName>
        <fullName evidence="2">Uncharacterized protein</fullName>
    </submittedName>
</protein>
<dbReference type="HOGENOM" id="CLU_2104921_0_0_6"/>
<dbReference type="STRING" id="227377.CBU_1825"/>
<feature type="compositionally biased region" description="Basic and acidic residues" evidence="1">
    <location>
        <begin position="100"/>
        <end position="115"/>
    </location>
</feature>
<evidence type="ECO:0000313" key="2">
    <source>
        <dbReference type="EMBL" id="AAO91318.1"/>
    </source>
</evidence>
<dbReference type="AlphaFoldDB" id="Q83AQ5"/>
<dbReference type="RefSeq" id="NP_820804.1">
    <property type="nucleotide sequence ID" value="NC_002971.4"/>
</dbReference>
<reference evidence="2 3" key="2">
    <citation type="journal article" date="2009" name="Infect. Immun.">
        <title>Comparative genomics reveal extensive transposon-mediated genomic plasticity and diversity among potential effector proteins within the genus Coxiella.</title>
        <authorList>
            <person name="Beare P.A."/>
            <person name="Unsworth N."/>
            <person name="Andoh M."/>
            <person name="Voth D.E."/>
            <person name="Omsland A."/>
            <person name="Gilk S.D."/>
            <person name="Williams K.P."/>
            <person name="Sobral B.W."/>
            <person name="Kupko J.J.III."/>
            <person name="Porcella S.F."/>
            <person name="Samuel J.E."/>
            <person name="Heinzen R.A."/>
        </authorList>
    </citation>
    <scope>NUCLEOTIDE SEQUENCE [LARGE SCALE GENOMIC DNA]</scope>
    <source>
        <strain evidence="3">RSA 493 / Nine Mile phase I</strain>
    </source>
</reference>